<evidence type="ECO:0000256" key="1">
    <source>
        <dbReference type="ARBA" id="ARBA00023125"/>
    </source>
</evidence>
<proteinExistence type="predicted"/>
<name>A0A2U3LC66_9BACT</name>
<dbReference type="InterPro" id="IPR039420">
    <property type="entry name" value="WalR-like"/>
</dbReference>
<dbReference type="GO" id="GO:0003677">
    <property type="term" value="F:DNA binding"/>
    <property type="evidence" value="ECO:0007669"/>
    <property type="project" value="UniProtKB-KW"/>
</dbReference>
<protein>
    <submittedName>
        <fullName evidence="6">Two component transcriptional regulator, LuxR family</fullName>
    </submittedName>
</protein>
<dbReference type="CDD" id="cd06170">
    <property type="entry name" value="LuxR_C_like"/>
    <property type="match status" value="1"/>
</dbReference>
<feature type="compositionally biased region" description="Polar residues" evidence="3">
    <location>
        <begin position="112"/>
        <end position="123"/>
    </location>
</feature>
<dbReference type="SMART" id="SM00448">
    <property type="entry name" value="REC"/>
    <property type="match status" value="1"/>
</dbReference>
<gene>
    <name evidence="6" type="ORF">SBA1_910004</name>
</gene>
<dbReference type="OrthoDB" id="118172at2"/>
<dbReference type="PRINTS" id="PR00038">
    <property type="entry name" value="HTHLUXR"/>
</dbReference>
<dbReference type="InterPro" id="IPR000792">
    <property type="entry name" value="Tscrpt_reg_LuxR_C"/>
</dbReference>
<evidence type="ECO:0000259" key="5">
    <source>
        <dbReference type="PROSITE" id="PS50110"/>
    </source>
</evidence>
<accession>A0A2U3LC66</accession>
<evidence type="ECO:0000256" key="3">
    <source>
        <dbReference type="SAM" id="MobiDB-lite"/>
    </source>
</evidence>
<dbReference type="SMART" id="SM00421">
    <property type="entry name" value="HTH_LUXR"/>
    <property type="match status" value="1"/>
</dbReference>
<dbReference type="PROSITE" id="PS50043">
    <property type="entry name" value="HTH_LUXR_2"/>
    <property type="match status" value="1"/>
</dbReference>
<feature type="domain" description="Response regulatory" evidence="5">
    <location>
        <begin position="19"/>
        <end position="134"/>
    </location>
</feature>
<dbReference type="InterPro" id="IPR011006">
    <property type="entry name" value="CheY-like_superfamily"/>
</dbReference>
<dbReference type="SUPFAM" id="SSF46894">
    <property type="entry name" value="C-terminal effector domain of the bipartite response regulators"/>
    <property type="match status" value="1"/>
</dbReference>
<dbReference type="EMBL" id="OMOD01000190">
    <property type="protein sequence ID" value="SPF49456.1"/>
    <property type="molecule type" value="Genomic_DNA"/>
</dbReference>
<dbReference type="Gene3D" id="3.40.50.2300">
    <property type="match status" value="1"/>
</dbReference>
<dbReference type="PROSITE" id="PS50110">
    <property type="entry name" value="RESPONSE_REGULATORY"/>
    <property type="match status" value="1"/>
</dbReference>
<feature type="domain" description="HTH luxR-type" evidence="4">
    <location>
        <begin position="155"/>
        <end position="220"/>
    </location>
</feature>
<evidence type="ECO:0000259" key="4">
    <source>
        <dbReference type="PROSITE" id="PS50043"/>
    </source>
</evidence>
<dbReference type="PANTHER" id="PTHR43214">
    <property type="entry name" value="TWO-COMPONENT RESPONSE REGULATOR"/>
    <property type="match status" value="1"/>
</dbReference>
<organism evidence="6 7">
    <name type="scientific">Candidatus Sulfotelmatobacter kueseliae</name>
    <dbReference type="NCBI Taxonomy" id="2042962"/>
    <lineage>
        <taxon>Bacteria</taxon>
        <taxon>Pseudomonadati</taxon>
        <taxon>Acidobacteriota</taxon>
        <taxon>Terriglobia</taxon>
        <taxon>Terriglobales</taxon>
        <taxon>Candidatus Korobacteraceae</taxon>
        <taxon>Candidatus Sulfotelmatobacter</taxon>
    </lineage>
</organism>
<evidence type="ECO:0000313" key="7">
    <source>
        <dbReference type="Proteomes" id="UP000238701"/>
    </source>
</evidence>
<dbReference type="Pfam" id="PF00072">
    <property type="entry name" value="Response_reg"/>
    <property type="match status" value="1"/>
</dbReference>
<dbReference type="GO" id="GO:0006355">
    <property type="term" value="P:regulation of DNA-templated transcription"/>
    <property type="evidence" value="ECO:0007669"/>
    <property type="project" value="InterPro"/>
</dbReference>
<dbReference type="Proteomes" id="UP000238701">
    <property type="component" value="Unassembled WGS sequence"/>
</dbReference>
<dbReference type="Pfam" id="PF00196">
    <property type="entry name" value="GerE"/>
    <property type="match status" value="1"/>
</dbReference>
<keyword evidence="1" id="KW-0238">DNA-binding</keyword>
<keyword evidence="2" id="KW-0597">Phosphoprotein</keyword>
<dbReference type="AlphaFoldDB" id="A0A2U3LC66"/>
<evidence type="ECO:0000256" key="2">
    <source>
        <dbReference type="PROSITE-ProRule" id="PRU00169"/>
    </source>
</evidence>
<dbReference type="InterPro" id="IPR016032">
    <property type="entry name" value="Sig_transdc_resp-reg_C-effctor"/>
</dbReference>
<dbReference type="SUPFAM" id="SSF52172">
    <property type="entry name" value="CheY-like"/>
    <property type="match status" value="1"/>
</dbReference>
<sequence length="228" mass="25429">MYPQAQIWREKSLARSRIRCLLAHDHVLLRQGLRRLLEDEPDLEVVAEAASVAEALQIALEHRPEVVVTDTRVFGLAADQVEQLILRASPQSKVVFLTAREDDGAVPPSPAEGTNSAPRQTSAQELVEMIRRASSREKAIVREMPRTGLDSPPLPEPPRRVLTARERQVLELLAEGKTVRSAAAILGLSVKTVDAHKFNLMRKLGLHNKAELVMWAIQKRIVKLPANF</sequence>
<reference evidence="7" key="1">
    <citation type="submission" date="2018-02" db="EMBL/GenBank/DDBJ databases">
        <authorList>
            <person name="Hausmann B."/>
        </authorList>
    </citation>
    <scope>NUCLEOTIDE SEQUENCE [LARGE SCALE GENOMIC DNA]</scope>
    <source>
        <strain evidence="7">Peat soil MAG SbA1</strain>
    </source>
</reference>
<dbReference type="GO" id="GO:0000160">
    <property type="term" value="P:phosphorelay signal transduction system"/>
    <property type="evidence" value="ECO:0007669"/>
    <property type="project" value="InterPro"/>
</dbReference>
<evidence type="ECO:0000313" key="6">
    <source>
        <dbReference type="EMBL" id="SPF49456.1"/>
    </source>
</evidence>
<dbReference type="InterPro" id="IPR001789">
    <property type="entry name" value="Sig_transdc_resp-reg_receiver"/>
</dbReference>
<dbReference type="PANTHER" id="PTHR43214:SF43">
    <property type="entry name" value="TWO-COMPONENT RESPONSE REGULATOR"/>
    <property type="match status" value="1"/>
</dbReference>
<feature type="region of interest" description="Disordered" evidence="3">
    <location>
        <begin position="102"/>
        <end position="123"/>
    </location>
</feature>
<feature type="modified residue" description="4-aspartylphosphate" evidence="2">
    <location>
        <position position="70"/>
    </location>
</feature>